<name>A0A7W5DYE9_9BACT</name>
<dbReference type="Proteomes" id="UP000536179">
    <property type="component" value="Unassembled WGS sequence"/>
</dbReference>
<evidence type="ECO:0000313" key="1">
    <source>
        <dbReference type="EMBL" id="MBB3206793.1"/>
    </source>
</evidence>
<comment type="caution">
    <text evidence="1">The sequence shown here is derived from an EMBL/GenBank/DDBJ whole genome shotgun (WGS) entry which is preliminary data.</text>
</comment>
<keyword evidence="2" id="KW-1185">Reference proteome</keyword>
<gene>
    <name evidence="1" type="ORF">FHS27_002605</name>
</gene>
<dbReference type="EMBL" id="JACHXU010000007">
    <property type="protein sequence ID" value="MBB3206793.1"/>
    <property type="molecule type" value="Genomic_DNA"/>
</dbReference>
<accession>A0A7W5DYE9</accession>
<protein>
    <submittedName>
        <fullName evidence="1">Uncharacterized protein</fullName>
    </submittedName>
</protein>
<reference evidence="1 2" key="1">
    <citation type="submission" date="2020-08" db="EMBL/GenBank/DDBJ databases">
        <title>Genomic Encyclopedia of Type Strains, Phase III (KMG-III): the genomes of soil and plant-associated and newly described type strains.</title>
        <authorList>
            <person name="Whitman W."/>
        </authorList>
    </citation>
    <scope>NUCLEOTIDE SEQUENCE [LARGE SCALE GENOMIC DNA]</scope>
    <source>
        <strain evidence="1 2">CECT 8075</strain>
    </source>
</reference>
<organism evidence="1 2">
    <name type="scientific">Aporhodopirellula rubra</name>
    <dbReference type="NCBI Taxonomy" id="980271"/>
    <lineage>
        <taxon>Bacteria</taxon>
        <taxon>Pseudomonadati</taxon>
        <taxon>Planctomycetota</taxon>
        <taxon>Planctomycetia</taxon>
        <taxon>Pirellulales</taxon>
        <taxon>Pirellulaceae</taxon>
        <taxon>Aporhodopirellula</taxon>
    </lineage>
</organism>
<proteinExistence type="predicted"/>
<sequence>MIDSGMGVSESLAWHAVNSRDWQFPYIGSVSQLRSRTKKGSEHFVRCLFSFDRLLSRWLLFIHID</sequence>
<dbReference type="AlphaFoldDB" id="A0A7W5DYE9"/>
<evidence type="ECO:0000313" key="2">
    <source>
        <dbReference type="Proteomes" id="UP000536179"/>
    </source>
</evidence>